<evidence type="ECO:0000256" key="5">
    <source>
        <dbReference type="ARBA" id="ARBA00023015"/>
    </source>
</evidence>
<evidence type="ECO:0000313" key="13">
    <source>
        <dbReference type="EMBL" id="MCO6159134.1"/>
    </source>
</evidence>
<feature type="region of interest" description="Disordered" evidence="10">
    <location>
        <begin position="75"/>
        <end position="120"/>
    </location>
</feature>
<accession>A0ABT1CGK3</accession>
<dbReference type="Gene3D" id="1.10.10.60">
    <property type="entry name" value="Homeodomain-like"/>
    <property type="match status" value="1"/>
</dbReference>
<protein>
    <recommendedName>
        <fullName evidence="9">RNA polymerase sigma-54 factor</fullName>
    </recommendedName>
</protein>
<dbReference type="PRINTS" id="PR00045">
    <property type="entry name" value="SIGMA54FCT"/>
</dbReference>
<evidence type="ECO:0000259" key="11">
    <source>
        <dbReference type="Pfam" id="PF04552"/>
    </source>
</evidence>
<dbReference type="Pfam" id="PF04963">
    <property type="entry name" value="Sigma54_CBD"/>
    <property type="match status" value="1"/>
</dbReference>
<sequence length="475" mass="52345">MTRLSLQARQTTGLVMTAELQQAIGLLQLSNQELLTELTALAEANPLLVVGPSDGEAASPESPLAYAEEMRGEDLPDDLTRDESDWREASAWEDDPLLRHGTCDSEEAEHQDPASRPESGTGLFLEQIRFAFTDETDRAIALALLEALDETGRLDTTIAQLAGTLRVSPTRIDSVRSRMLAFEPPGCFAFTLAECLAAQFRARNRYDPAVATMLDHLDWLARGEHEKLRKACGLDAQDYAELLRELRSCDPRPGTGLGPHTPEAEPDLFIHQTRDGPVVTLNQATWPSLTVDERLYQRLMQADAQARSWTDEKHAQARSILRAVEQRARSLLLVCQAIATHQSGFLSDGASCLRPLTLSQVAMSTGLHESTVSRVTATRSIGTPLGVLPLRRFFSTGLGESQDQTSAESVRSRIRQIISTETGEAIMSDEAITQQLQESGIAIQRRTVAKYREALGIAGSAQRRREFRMKSRLTG</sequence>
<feature type="domain" description="RNA polymerase sigma factor 54 core-binding" evidence="12">
    <location>
        <begin position="116"/>
        <end position="293"/>
    </location>
</feature>
<evidence type="ECO:0000256" key="1">
    <source>
        <dbReference type="ARBA" id="ARBA00008798"/>
    </source>
</evidence>
<reference evidence="13 14" key="1">
    <citation type="submission" date="2022-06" db="EMBL/GenBank/DDBJ databases">
        <title>Whole-genome of Asaia lannensis strain LMG 27011T.</title>
        <authorList>
            <person name="Sombolestani A."/>
        </authorList>
    </citation>
    <scope>NUCLEOTIDE SEQUENCE [LARGE SCALE GENOMIC DNA]</scope>
    <source>
        <strain evidence="13 14">NBRC 102526</strain>
    </source>
</reference>
<evidence type="ECO:0000313" key="14">
    <source>
        <dbReference type="Proteomes" id="UP001523401"/>
    </source>
</evidence>
<comment type="caution">
    <text evidence="13">The sequence shown here is derived from an EMBL/GenBank/DDBJ whole genome shotgun (WGS) entry which is preliminary data.</text>
</comment>
<evidence type="ECO:0000256" key="2">
    <source>
        <dbReference type="ARBA" id="ARBA00022478"/>
    </source>
</evidence>
<name>A0ABT1CGK3_9PROT</name>
<keyword evidence="5 9" id="KW-0805">Transcription regulation</keyword>
<dbReference type="InterPro" id="IPR000394">
    <property type="entry name" value="RNA_pol_sigma_54"/>
</dbReference>
<dbReference type="RefSeq" id="WP_252848650.1">
    <property type="nucleotide sequence ID" value="NZ_BAPW01000012.1"/>
</dbReference>
<keyword evidence="2 9" id="KW-0240">DNA-directed RNA polymerase</keyword>
<evidence type="ECO:0000256" key="4">
    <source>
        <dbReference type="ARBA" id="ARBA00022695"/>
    </source>
</evidence>
<dbReference type="Proteomes" id="UP001523401">
    <property type="component" value="Unassembled WGS sequence"/>
</dbReference>
<feature type="domain" description="RNA polymerase sigma factor 54 DNA-binding" evidence="11">
    <location>
        <begin position="309"/>
        <end position="465"/>
    </location>
</feature>
<keyword evidence="8 9" id="KW-0804">Transcription</keyword>
<evidence type="ECO:0000256" key="7">
    <source>
        <dbReference type="ARBA" id="ARBA00023125"/>
    </source>
</evidence>
<dbReference type="InterPro" id="IPR007634">
    <property type="entry name" value="RNA_pol_sigma_54_DNA-bd"/>
</dbReference>
<evidence type="ECO:0000256" key="6">
    <source>
        <dbReference type="ARBA" id="ARBA00023082"/>
    </source>
</evidence>
<keyword evidence="4 9" id="KW-0548">Nucleotidyltransferase</keyword>
<dbReference type="NCBIfam" id="TIGR02395">
    <property type="entry name" value="rpoN_sigma"/>
    <property type="match status" value="1"/>
</dbReference>
<proteinExistence type="inferred from homology"/>
<organism evidence="13 14">
    <name type="scientific">Asaia lannensis NBRC 102526</name>
    <dbReference type="NCBI Taxonomy" id="1307926"/>
    <lineage>
        <taxon>Bacteria</taxon>
        <taxon>Pseudomonadati</taxon>
        <taxon>Pseudomonadota</taxon>
        <taxon>Alphaproteobacteria</taxon>
        <taxon>Acetobacterales</taxon>
        <taxon>Acetobacteraceae</taxon>
        <taxon>Asaia</taxon>
    </lineage>
</organism>
<dbReference type="PROSITE" id="PS50044">
    <property type="entry name" value="SIGMA54_3"/>
    <property type="match status" value="1"/>
</dbReference>
<gene>
    <name evidence="13" type="primary">rpoN</name>
    <name evidence="13" type="ORF">NF685_03705</name>
</gene>
<evidence type="ECO:0000256" key="8">
    <source>
        <dbReference type="ARBA" id="ARBA00023163"/>
    </source>
</evidence>
<keyword evidence="14" id="KW-1185">Reference proteome</keyword>
<dbReference type="PANTHER" id="PTHR32248:SF4">
    <property type="entry name" value="RNA POLYMERASE SIGMA-54 FACTOR"/>
    <property type="match status" value="1"/>
</dbReference>
<comment type="similarity">
    <text evidence="1 9">Belongs to the sigma-54 factor family.</text>
</comment>
<dbReference type="PANTHER" id="PTHR32248">
    <property type="entry name" value="RNA POLYMERASE SIGMA-54 FACTOR"/>
    <property type="match status" value="1"/>
</dbReference>
<dbReference type="InterPro" id="IPR007046">
    <property type="entry name" value="RNA_pol_sigma_54_core-bd"/>
</dbReference>
<keyword evidence="3 9" id="KW-0808">Transferase</keyword>
<comment type="function">
    <text evidence="9">Sigma factors are initiation factors that promote the attachment of RNA polymerase to specific initiation sites and are then released.</text>
</comment>
<dbReference type="Gene3D" id="1.10.10.1330">
    <property type="entry name" value="RNA polymerase sigma-54 factor, core-binding domain"/>
    <property type="match status" value="1"/>
</dbReference>
<dbReference type="InterPro" id="IPR038709">
    <property type="entry name" value="RpoN_core-bd_sf"/>
</dbReference>
<dbReference type="PROSITE" id="PS00717">
    <property type="entry name" value="SIGMA54_1"/>
    <property type="match status" value="1"/>
</dbReference>
<feature type="compositionally biased region" description="Basic and acidic residues" evidence="10">
    <location>
        <begin position="75"/>
        <end position="115"/>
    </location>
</feature>
<evidence type="ECO:0000259" key="12">
    <source>
        <dbReference type="Pfam" id="PF04963"/>
    </source>
</evidence>
<evidence type="ECO:0000256" key="10">
    <source>
        <dbReference type="SAM" id="MobiDB-lite"/>
    </source>
</evidence>
<keyword evidence="7 9" id="KW-0238">DNA-binding</keyword>
<dbReference type="PROSITE" id="PS00718">
    <property type="entry name" value="SIGMA54_2"/>
    <property type="match status" value="1"/>
</dbReference>
<evidence type="ECO:0000256" key="9">
    <source>
        <dbReference type="PIRNR" id="PIRNR000774"/>
    </source>
</evidence>
<evidence type="ECO:0000256" key="3">
    <source>
        <dbReference type="ARBA" id="ARBA00022679"/>
    </source>
</evidence>
<dbReference type="Pfam" id="PF00309">
    <property type="entry name" value="Sigma54_AID"/>
    <property type="match status" value="1"/>
</dbReference>
<dbReference type="EMBL" id="JAMXQU010000002">
    <property type="protein sequence ID" value="MCO6159134.1"/>
    <property type="molecule type" value="Genomic_DNA"/>
</dbReference>
<dbReference type="Pfam" id="PF04552">
    <property type="entry name" value="Sigma54_DBD"/>
    <property type="match status" value="1"/>
</dbReference>
<keyword evidence="6 9" id="KW-0731">Sigma factor</keyword>
<dbReference type="PIRSF" id="PIRSF000774">
    <property type="entry name" value="RpoN"/>
    <property type="match status" value="1"/>
</dbReference>